<feature type="region of interest" description="Disordered" evidence="1">
    <location>
        <begin position="56"/>
        <end position="97"/>
    </location>
</feature>
<evidence type="ECO:0000313" key="2">
    <source>
        <dbReference type="EMBL" id="GFE53170.1"/>
    </source>
</evidence>
<dbReference type="Proteomes" id="UP001057455">
    <property type="component" value="Unassembled WGS sequence"/>
</dbReference>
<protein>
    <submittedName>
        <fullName evidence="2">HK97 gp10 family phage protein, putative</fullName>
    </submittedName>
</protein>
<name>A0A9W5T8C5_BABOV</name>
<keyword evidence="3" id="KW-1185">Reference proteome</keyword>
<gene>
    <name evidence="2" type="ORF">BaOVIS_005740</name>
</gene>
<organism evidence="2 3">
    <name type="scientific">Babesia ovis</name>
    <dbReference type="NCBI Taxonomy" id="5869"/>
    <lineage>
        <taxon>Eukaryota</taxon>
        <taxon>Sar</taxon>
        <taxon>Alveolata</taxon>
        <taxon>Apicomplexa</taxon>
        <taxon>Aconoidasida</taxon>
        <taxon>Piroplasmida</taxon>
        <taxon>Babesiidae</taxon>
        <taxon>Babesia</taxon>
    </lineage>
</organism>
<evidence type="ECO:0000256" key="1">
    <source>
        <dbReference type="SAM" id="MobiDB-lite"/>
    </source>
</evidence>
<reference evidence="2" key="1">
    <citation type="submission" date="2019-12" db="EMBL/GenBank/DDBJ databases">
        <title>Genome sequence of Babesia ovis.</title>
        <authorList>
            <person name="Yamagishi J."/>
            <person name="Sevinc F."/>
            <person name="Xuan X."/>
        </authorList>
    </citation>
    <scope>NUCLEOTIDE SEQUENCE</scope>
    <source>
        <strain evidence="2">Selcuk</strain>
    </source>
</reference>
<evidence type="ECO:0000313" key="3">
    <source>
        <dbReference type="Proteomes" id="UP001057455"/>
    </source>
</evidence>
<dbReference type="OrthoDB" id="10501082at2759"/>
<feature type="compositionally biased region" description="Basic and acidic residues" evidence="1">
    <location>
        <begin position="64"/>
        <end position="97"/>
    </location>
</feature>
<sequence>MLPARPEAPLLERAVLATNMFKSDVTDDASSLSSGDLGDSATIVLEGDTLDKMLDTTSVSSHGETTDQSKSELSDKLDSSSDNHKSEHGHEDWLTHILDGAKCREKRDDKRKPEDPATAALYAKGGLVKRAKTAQPKVAQVTVGDSGRGWRERIQMRRQQLGDNIAEPVPTRQQRMAISDEIPSKGSMGPSRKPSNGI</sequence>
<comment type="caution">
    <text evidence="2">The sequence shown here is derived from an EMBL/GenBank/DDBJ whole genome shotgun (WGS) entry which is preliminary data.</text>
</comment>
<dbReference type="AlphaFoldDB" id="A0A9W5T8C5"/>
<accession>A0A9W5T8C5</accession>
<proteinExistence type="predicted"/>
<dbReference type="EMBL" id="BLIY01000004">
    <property type="protein sequence ID" value="GFE53170.1"/>
    <property type="molecule type" value="Genomic_DNA"/>
</dbReference>
<feature type="region of interest" description="Disordered" evidence="1">
    <location>
        <begin position="161"/>
        <end position="198"/>
    </location>
</feature>